<dbReference type="GO" id="GO:0006508">
    <property type="term" value="P:proteolysis"/>
    <property type="evidence" value="ECO:0007669"/>
    <property type="project" value="InterPro"/>
</dbReference>
<dbReference type="PANTHER" id="PTHR11705:SF145">
    <property type="entry name" value="PEPTIDASE M14 CARBOXYPEPTIDASE A DOMAIN-CONTAINING PROTEIN"/>
    <property type="match status" value="1"/>
</dbReference>
<comment type="caution">
    <text evidence="3">Lacks conserved residue(s) required for the propagation of feature annotation.</text>
</comment>
<dbReference type="GO" id="GO:0004181">
    <property type="term" value="F:metallocarboxypeptidase activity"/>
    <property type="evidence" value="ECO:0007669"/>
    <property type="project" value="InterPro"/>
</dbReference>
<evidence type="ECO:0000256" key="2">
    <source>
        <dbReference type="ARBA" id="ARBA00005988"/>
    </source>
</evidence>
<dbReference type="GO" id="GO:0005615">
    <property type="term" value="C:extracellular space"/>
    <property type="evidence" value="ECO:0007669"/>
    <property type="project" value="TreeGrafter"/>
</dbReference>
<comment type="caution">
    <text evidence="6">The sequence shown here is derived from an EMBL/GenBank/DDBJ whole genome shotgun (WGS) entry which is preliminary data.</text>
</comment>
<organism evidence="6 7">
    <name type="scientific">Nitrospirillum iridis</name>
    <dbReference type="NCBI Taxonomy" id="765888"/>
    <lineage>
        <taxon>Bacteria</taxon>
        <taxon>Pseudomonadati</taxon>
        <taxon>Pseudomonadota</taxon>
        <taxon>Alphaproteobacteria</taxon>
        <taxon>Rhodospirillales</taxon>
        <taxon>Azospirillaceae</taxon>
        <taxon>Nitrospirillum</taxon>
    </lineage>
</organism>
<feature type="domain" description="Peptidase M14" evidence="5">
    <location>
        <begin position="71"/>
        <end position="343"/>
    </location>
</feature>
<comment type="similarity">
    <text evidence="2 3">Belongs to the peptidase M14 family.</text>
</comment>
<comment type="cofactor">
    <cofactor evidence="1">
        <name>Zn(2+)</name>
        <dbReference type="ChEBI" id="CHEBI:29105"/>
    </cofactor>
</comment>
<dbReference type="Proteomes" id="UP000539175">
    <property type="component" value="Unassembled WGS sequence"/>
</dbReference>
<evidence type="ECO:0000313" key="7">
    <source>
        <dbReference type="Proteomes" id="UP000539175"/>
    </source>
</evidence>
<evidence type="ECO:0000259" key="5">
    <source>
        <dbReference type="PROSITE" id="PS52035"/>
    </source>
</evidence>
<gene>
    <name evidence="6" type="ORF">FHS74_004061</name>
</gene>
<dbReference type="SMART" id="SM00631">
    <property type="entry name" value="Zn_pept"/>
    <property type="match status" value="1"/>
</dbReference>
<dbReference type="PROSITE" id="PS52035">
    <property type="entry name" value="PEPTIDASE_M14"/>
    <property type="match status" value="1"/>
</dbReference>
<keyword evidence="7" id="KW-1185">Reference proteome</keyword>
<dbReference type="PANTHER" id="PTHR11705">
    <property type="entry name" value="PROTEASE FAMILY M14 CARBOXYPEPTIDASE A,B"/>
    <property type="match status" value="1"/>
</dbReference>
<feature type="signal peptide" evidence="4">
    <location>
        <begin position="1"/>
        <end position="25"/>
    </location>
</feature>
<proteinExistence type="inferred from homology"/>
<evidence type="ECO:0000256" key="3">
    <source>
        <dbReference type="PROSITE-ProRule" id="PRU01379"/>
    </source>
</evidence>
<dbReference type="RefSeq" id="WP_184804116.1">
    <property type="nucleotide sequence ID" value="NZ_JACIIZ010000012.1"/>
</dbReference>
<evidence type="ECO:0000313" key="6">
    <source>
        <dbReference type="EMBL" id="MBB6253492.1"/>
    </source>
</evidence>
<dbReference type="SUPFAM" id="SSF53187">
    <property type="entry name" value="Zn-dependent exopeptidases"/>
    <property type="match status" value="1"/>
</dbReference>
<sequence length="619" mass="67218">MPIRPARLPALCAALLLSVVPATLAERAKAAAPWDTDFLPPLPAWHGASERLVAKADDPWITPAEATGLTATPSYAETRAYLDRLVAAAPTLLRQEVFGVSPEGRELVAVLAAKGLVDGPGGGKPDLAKPLLLVQAGIHAGEIDGKDAGLMLLRDITQRGKDNLLDRVNLLFVPIFNVDGHERAGPYNRPNQRGPVNQGWRTTAQNLNLNRDYGKLDTPEMRAMIALIRRYQPDLYLDIHVTDGMDYAYDITFGNDEGASGDLYSPAIDRWLAGPFKAAVAQALTKAGHIPGPLVTEADGRKPEGGITGGTTPLRFSIGYGNLVHIPTVLVENHSLKPYRQRVLGTYILVERALTLLADQGGALRQAIAADRARRPASLAVAFEAEKTPTGGVDFKTMAHEAYTSPASGGTEVRWLGRPGPTVRMPVYLDHPSVSVARPAAYWVPATKPEIIERLRLHGLAMETLDQPRDITLDTVRLTDPKLATETNEGHVMLDSAGYAHETRTVRYPKGSVRVPTDQPLGDLAGQLLEAESTESFLAWGYFPEILQRTEYIEPYAIAPLAERMLAADPALKAAFEAKLAADPAFAASPDQRLAWLYDRTPYSDAAYLRYPVGREVAR</sequence>
<dbReference type="GO" id="GO:0008270">
    <property type="term" value="F:zinc ion binding"/>
    <property type="evidence" value="ECO:0007669"/>
    <property type="project" value="InterPro"/>
</dbReference>
<dbReference type="CDD" id="cd06241">
    <property type="entry name" value="M14-like"/>
    <property type="match status" value="1"/>
</dbReference>
<feature type="chain" id="PRO_5031399674" description="Peptidase M14 domain-containing protein" evidence="4">
    <location>
        <begin position="26"/>
        <end position="619"/>
    </location>
</feature>
<dbReference type="InterPro" id="IPR000834">
    <property type="entry name" value="Peptidase_M14"/>
</dbReference>
<keyword evidence="4" id="KW-0732">Signal</keyword>
<reference evidence="6 7" key="1">
    <citation type="submission" date="2020-08" db="EMBL/GenBank/DDBJ databases">
        <title>Genomic Encyclopedia of Type Strains, Phase IV (KMG-IV): sequencing the most valuable type-strain genomes for metagenomic binning, comparative biology and taxonomic classification.</title>
        <authorList>
            <person name="Goeker M."/>
        </authorList>
    </citation>
    <scope>NUCLEOTIDE SEQUENCE [LARGE SCALE GENOMIC DNA]</scope>
    <source>
        <strain evidence="6 7">DSM 22198</strain>
    </source>
</reference>
<dbReference type="Gene3D" id="3.40.630.10">
    <property type="entry name" value="Zn peptidases"/>
    <property type="match status" value="1"/>
</dbReference>
<dbReference type="AlphaFoldDB" id="A0A7X0B0E8"/>
<dbReference type="Pfam" id="PF00246">
    <property type="entry name" value="Peptidase_M14"/>
    <property type="match status" value="1"/>
</dbReference>
<evidence type="ECO:0000256" key="1">
    <source>
        <dbReference type="ARBA" id="ARBA00001947"/>
    </source>
</evidence>
<evidence type="ECO:0000256" key="4">
    <source>
        <dbReference type="SAM" id="SignalP"/>
    </source>
</evidence>
<dbReference type="EMBL" id="JACIIZ010000012">
    <property type="protein sequence ID" value="MBB6253492.1"/>
    <property type="molecule type" value="Genomic_DNA"/>
</dbReference>
<protein>
    <recommendedName>
        <fullName evidence="5">Peptidase M14 domain-containing protein</fullName>
    </recommendedName>
</protein>
<name>A0A7X0B0E8_9PROT</name>
<accession>A0A7X0B0E8</accession>